<dbReference type="GO" id="GO:0016592">
    <property type="term" value="C:mediator complex"/>
    <property type="evidence" value="ECO:0007669"/>
    <property type="project" value="InterPro"/>
</dbReference>
<feature type="region of interest" description="Disordered" evidence="10">
    <location>
        <begin position="158"/>
        <end position="252"/>
    </location>
</feature>
<comment type="function">
    <text evidence="8">Component of the Mediator complex, a coactivator involved in the regulated transcription of nearly all RNA polymerase II-dependent genes. Mediator functions as a bridge to convey information from gene-specific regulatory proteins to the basal RNA polymerase II transcription machinery. Mediator is recruited to promoters by direct interactions with regulatory proteins and serves as a scaffold for the assembly of a functional preinitiation complex with RNA polymerase II and the general transcription factors.</text>
</comment>
<dbReference type="GO" id="GO:0003712">
    <property type="term" value="F:transcription coregulator activity"/>
    <property type="evidence" value="ECO:0007669"/>
    <property type="project" value="InterPro"/>
</dbReference>
<dbReference type="GO" id="GO:0070847">
    <property type="term" value="C:core mediator complex"/>
    <property type="evidence" value="ECO:0007669"/>
    <property type="project" value="TreeGrafter"/>
</dbReference>
<dbReference type="AlphaFoldDB" id="A0A8J2K6P1"/>
<reference evidence="11" key="1">
    <citation type="submission" date="2021-06" db="EMBL/GenBank/DDBJ databases">
        <authorList>
            <person name="Hodson N. C."/>
            <person name="Mongue J. A."/>
            <person name="Jaron S. K."/>
        </authorList>
    </citation>
    <scope>NUCLEOTIDE SEQUENCE</scope>
</reference>
<keyword evidence="9" id="KW-0175">Coiled coil</keyword>
<proteinExistence type="inferred from homology"/>
<evidence type="ECO:0000256" key="8">
    <source>
        <dbReference type="RuleBase" id="RU364141"/>
    </source>
</evidence>
<dbReference type="EMBL" id="CAJVCH010246001">
    <property type="protein sequence ID" value="CAG7733272.1"/>
    <property type="molecule type" value="Genomic_DNA"/>
</dbReference>
<feature type="compositionally biased region" description="Low complexity" evidence="10">
    <location>
        <begin position="240"/>
        <end position="252"/>
    </location>
</feature>
<evidence type="ECO:0000256" key="9">
    <source>
        <dbReference type="SAM" id="Coils"/>
    </source>
</evidence>
<feature type="coiled-coil region" evidence="9">
    <location>
        <begin position="33"/>
        <end position="60"/>
    </location>
</feature>
<dbReference type="OrthoDB" id="1929813at2759"/>
<evidence type="ECO:0000256" key="5">
    <source>
        <dbReference type="ARBA" id="ARBA00023163"/>
    </source>
</evidence>
<dbReference type="PANTHER" id="PTHR13208:SF2">
    <property type="entry name" value="MEDIATOR OF RNA POLYMERASE II TRANSCRIPTION SUBUNIT 4"/>
    <property type="match status" value="1"/>
</dbReference>
<evidence type="ECO:0000256" key="3">
    <source>
        <dbReference type="ARBA" id="ARBA00020629"/>
    </source>
</evidence>
<evidence type="ECO:0000313" key="11">
    <source>
        <dbReference type="EMBL" id="CAG7733272.1"/>
    </source>
</evidence>
<evidence type="ECO:0000256" key="1">
    <source>
        <dbReference type="ARBA" id="ARBA00004123"/>
    </source>
</evidence>
<name>A0A8J2K6P1_9HEXA</name>
<sequence length="252" mass="27843">MIDDVEIITKEILETTMAPKHDKLSHAEQTELMQLILAKNEDLKETIKLAQSQAEIEEKTRDLQHEVSRHDQDIQVLQKYLKEAETLLSTALYQAKQKYDQIMKAQQHSVGSEDLIRFAHRISSTNAVAAPLNWQPGDPRRPYPTDLEMRMGFLGRLSDLPPNAATPTALLESVPSSSMSSANNLGNPFPPWHPHAHPSGSTPDHSLGPSVGLFHPPTHSSPAVGFDPSTRNHEDVEVMSTDSSSSSSSDSQ</sequence>
<keyword evidence="4 8" id="KW-0805">Transcription regulation</keyword>
<evidence type="ECO:0000256" key="4">
    <source>
        <dbReference type="ARBA" id="ARBA00023015"/>
    </source>
</evidence>
<dbReference type="GO" id="GO:0006357">
    <property type="term" value="P:regulation of transcription by RNA polymerase II"/>
    <property type="evidence" value="ECO:0007669"/>
    <property type="project" value="InterPro"/>
</dbReference>
<dbReference type="Proteomes" id="UP000708208">
    <property type="component" value="Unassembled WGS sequence"/>
</dbReference>
<evidence type="ECO:0000256" key="2">
    <source>
        <dbReference type="ARBA" id="ARBA00009626"/>
    </source>
</evidence>
<evidence type="ECO:0000256" key="7">
    <source>
        <dbReference type="ARBA" id="ARBA00031257"/>
    </source>
</evidence>
<evidence type="ECO:0000256" key="6">
    <source>
        <dbReference type="ARBA" id="ARBA00023242"/>
    </source>
</evidence>
<dbReference type="Pfam" id="PF10018">
    <property type="entry name" value="Med4"/>
    <property type="match status" value="1"/>
</dbReference>
<evidence type="ECO:0000256" key="10">
    <source>
        <dbReference type="SAM" id="MobiDB-lite"/>
    </source>
</evidence>
<comment type="subunit">
    <text evidence="8">Component of the Mediator complex.</text>
</comment>
<dbReference type="InterPro" id="IPR019258">
    <property type="entry name" value="Mediator_Med4"/>
</dbReference>
<keyword evidence="5 8" id="KW-0804">Transcription</keyword>
<comment type="caution">
    <text evidence="11">The sequence shown here is derived from an EMBL/GenBank/DDBJ whole genome shotgun (WGS) entry which is preliminary data.</text>
</comment>
<gene>
    <name evidence="8" type="primary">MED4</name>
    <name evidence="11" type="ORF">AFUS01_LOCUS21726</name>
</gene>
<keyword evidence="12" id="KW-1185">Reference proteome</keyword>
<evidence type="ECO:0000313" key="12">
    <source>
        <dbReference type="Proteomes" id="UP000708208"/>
    </source>
</evidence>
<comment type="subcellular location">
    <subcellularLocation>
        <location evidence="1 8">Nucleus</location>
    </subcellularLocation>
</comment>
<accession>A0A8J2K6P1</accession>
<protein>
    <recommendedName>
        <fullName evidence="3 8">Mediator of RNA polymerase II transcription subunit 4</fullName>
    </recommendedName>
    <alternativeName>
        <fullName evidence="7 8">Mediator complex subunit 4</fullName>
    </alternativeName>
</protein>
<comment type="similarity">
    <text evidence="2 8">Belongs to the Mediator complex subunit 4 family.</text>
</comment>
<dbReference type="PANTHER" id="PTHR13208">
    <property type="entry name" value="MEDIATOR OF RNA POLYMERASE II TRANSCRIPTION SUBUNIT 4"/>
    <property type="match status" value="1"/>
</dbReference>
<keyword evidence="8" id="KW-0010">Activator</keyword>
<organism evidence="11 12">
    <name type="scientific">Allacma fusca</name>
    <dbReference type="NCBI Taxonomy" id="39272"/>
    <lineage>
        <taxon>Eukaryota</taxon>
        <taxon>Metazoa</taxon>
        <taxon>Ecdysozoa</taxon>
        <taxon>Arthropoda</taxon>
        <taxon>Hexapoda</taxon>
        <taxon>Collembola</taxon>
        <taxon>Symphypleona</taxon>
        <taxon>Sminthuridae</taxon>
        <taxon>Allacma</taxon>
    </lineage>
</organism>
<keyword evidence="6 8" id="KW-0539">Nucleus</keyword>